<protein>
    <submittedName>
        <fullName evidence="1">Uncharacterized protein</fullName>
    </submittedName>
</protein>
<proteinExistence type="predicted"/>
<comment type="caution">
    <text evidence="1">The sequence shown here is derived from an EMBL/GenBank/DDBJ whole genome shotgun (WGS) entry which is preliminary data.</text>
</comment>
<organism evidence="1 2">
    <name type="scientific">Pilimelia anulata</name>
    <dbReference type="NCBI Taxonomy" id="53371"/>
    <lineage>
        <taxon>Bacteria</taxon>
        <taxon>Bacillati</taxon>
        <taxon>Actinomycetota</taxon>
        <taxon>Actinomycetes</taxon>
        <taxon>Micromonosporales</taxon>
        <taxon>Micromonosporaceae</taxon>
        <taxon>Pilimelia</taxon>
    </lineage>
</organism>
<accession>A0A8J3AYM3</accession>
<dbReference type="AlphaFoldDB" id="A0A8J3AYM3"/>
<dbReference type="EMBL" id="BMQB01000001">
    <property type="protein sequence ID" value="GGJ75850.1"/>
    <property type="molecule type" value="Genomic_DNA"/>
</dbReference>
<reference evidence="1" key="1">
    <citation type="journal article" date="2014" name="Int. J. Syst. Evol. Microbiol.">
        <title>Complete genome sequence of Corynebacterium casei LMG S-19264T (=DSM 44701T), isolated from a smear-ripened cheese.</title>
        <authorList>
            <consortium name="US DOE Joint Genome Institute (JGI-PGF)"/>
            <person name="Walter F."/>
            <person name="Albersmeier A."/>
            <person name="Kalinowski J."/>
            <person name="Ruckert C."/>
        </authorList>
    </citation>
    <scope>NUCLEOTIDE SEQUENCE</scope>
    <source>
        <strain evidence="1">JCM 3090</strain>
    </source>
</reference>
<name>A0A8J3AYM3_9ACTN</name>
<reference evidence="1" key="2">
    <citation type="submission" date="2020-09" db="EMBL/GenBank/DDBJ databases">
        <authorList>
            <person name="Sun Q."/>
            <person name="Ohkuma M."/>
        </authorList>
    </citation>
    <scope>NUCLEOTIDE SEQUENCE</scope>
    <source>
        <strain evidence="1">JCM 3090</strain>
    </source>
</reference>
<keyword evidence="2" id="KW-1185">Reference proteome</keyword>
<dbReference type="RefSeq" id="WP_189168097.1">
    <property type="nucleotide sequence ID" value="NZ_BMQB01000001.1"/>
</dbReference>
<sequence>MTEHSFYRDDYVILDPRCATAAQREAVYRVLRVNKVTLTVENIATGATLRSDKAAFQPAPREKVDAALKSAAEQPRPPVEAGVLVTVAGPGWNQPPEQLFVVLRDKGDHVALARLGGNSGRYWPKIPIGYCTIVDPATRTAAAEVFLLGNSVGDGAITWDVYATHDAAMAAKELMARTRWPEHAAKHGLPAQPPSDAGELVDQFYGRQPAPGYGQLLRCKVNP</sequence>
<evidence type="ECO:0000313" key="2">
    <source>
        <dbReference type="Proteomes" id="UP000649739"/>
    </source>
</evidence>
<dbReference type="Proteomes" id="UP000649739">
    <property type="component" value="Unassembled WGS sequence"/>
</dbReference>
<evidence type="ECO:0000313" key="1">
    <source>
        <dbReference type="EMBL" id="GGJ75850.1"/>
    </source>
</evidence>
<gene>
    <name evidence="1" type="ORF">GCM10010123_02230</name>
</gene>